<evidence type="ECO:0000313" key="10">
    <source>
        <dbReference type="Proteomes" id="UP001296873"/>
    </source>
</evidence>
<keyword evidence="6 7" id="KW-0998">Cell outer membrane</keyword>
<keyword evidence="9" id="KW-0969">Cilium</keyword>
<evidence type="ECO:0000256" key="8">
    <source>
        <dbReference type="SAM" id="MobiDB-lite"/>
    </source>
</evidence>
<keyword evidence="10" id="KW-1185">Reference proteome</keyword>
<comment type="similarity">
    <text evidence="2 7">Belongs to the FlgH family.</text>
</comment>
<keyword evidence="3 7" id="KW-0732">Signal</keyword>
<dbReference type="InterPro" id="IPR000527">
    <property type="entry name" value="Flag_Lring"/>
</dbReference>
<organism evidence="9 10">
    <name type="scientific">Rhodovibrio sodomensis</name>
    <dbReference type="NCBI Taxonomy" id="1088"/>
    <lineage>
        <taxon>Bacteria</taxon>
        <taxon>Pseudomonadati</taxon>
        <taxon>Pseudomonadota</taxon>
        <taxon>Alphaproteobacteria</taxon>
        <taxon>Rhodospirillales</taxon>
        <taxon>Rhodovibrionaceae</taxon>
        <taxon>Rhodovibrio</taxon>
    </lineage>
</organism>
<accession>A0ABS1DHR1</accession>
<reference evidence="9 10" key="1">
    <citation type="journal article" date="2020" name="Microorganisms">
        <title>Osmotic Adaptation and Compatible Solute Biosynthesis of Phototrophic Bacteria as Revealed from Genome Analyses.</title>
        <authorList>
            <person name="Imhoff J.F."/>
            <person name="Rahn T."/>
            <person name="Kunzel S."/>
            <person name="Keller A."/>
            <person name="Neulinger S.C."/>
        </authorList>
    </citation>
    <scope>NUCLEOTIDE SEQUENCE [LARGE SCALE GENOMIC DNA]</scope>
    <source>
        <strain evidence="9 10">DSM 9895</strain>
    </source>
</reference>
<sequence length="249" mass="26798">MRPDAIPVLLFAGLALGACNTADRLAQVGQEPPQSAVQSPERLVGPEPVRLPMPQPRPEASQPHANSLWSPGSRAFFEDQRAGDIGDILTVVIEIDDQASLENRSSRSRNANESAGASALLGYEGSLSKVLPEAVSPENLVDAQSSGTYGGEGAVQRTETVELELAALVTQVLPNGNFVIAGRQEVRVNFENRILQVAGVIRPEDISSANKIYYDDIAEARIAYGGEGQLSDVQQPRYGQQIYDILFPF</sequence>
<dbReference type="PRINTS" id="PR01008">
    <property type="entry name" value="FLGLRINGFLGH"/>
</dbReference>
<evidence type="ECO:0000256" key="5">
    <source>
        <dbReference type="ARBA" id="ARBA00023143"/>
    </source>
</evidence>
<name>A0ABS1DHR1_9PROT</name>
<comment type="subunit">
    <text evidence="7">The basal body constitutes a major portion of the flagellar organelle and consists of four rings (L,P,S, and M) mounted on a central rod.</text>
</comment>
<dbReference type="Pfam" id="PF02107">
    <property type="entry name" value="FlgH"/>
    <property type="match status" value="1"/>
</dbReference>
<comment type="function">
    <text evidence="1 7">Assembles around the rod to form the L-ring and probably protects the motor/basal body from shearing forces during rotation.</text>
</comment>
<evidence type="ECO:0000256" key="6">
    <source>
        <dbReference type="ARBA" id="ARBA00023237"/>
    </source>
</evidence>
<feature type="region of interest" description="Disordered" evidence="8">
    <location>
        <begin position="29"/>
        <end position="67"/>
    </location>
</feature>
<dbReference type="EMBL" id="NRRL01000052">
    <property type="protein sequence ID" value="MBK1669546.1"/>
    <property type="molecule type" value="Genomic_DNA"/>
</dbReference>
<dbReference type="PANTHER" id="PTHR34933:SF1">
    <property type="entry name" value="FLAGELLAR L-RING PROTEIN"/>
    <property type="match status" value="1"/>
</dbReference>
<evidence type="ECO:0000256" key="2">
    <source>
        <dbReference type="ARBA" id="ARBA00006929"/>
    </source>
</evidence>
<gene>
    <name evidence="7" type="primary">flgH</name>
    <name evidence="9" type="ORF">CKO28_16020</name>
</gene>
<dbReference type="PANTHER" id="PTHR34933">
    <property type="entry name" value="FLAGELLAR L-RING PROTEIN"/>
    <property type="match status" value="1"/>
</dbReference>
<comment type="subcellular location">
    <subcellularLocation>
        <location evidence="7">Cell outer membrane</location>
        <topology evidence="7">Lipid-anchor</topology>
    </subcellularLocation>
    <subcellularLocation>
        <location evidence="7">Bacterial flagellum basal body</location>
    </subcellularLocation>
</comment>
<protein>
    <recommendedName>
        <fullName evidence="7">Flagellar L-ring protein</fullName>
    </recommendedName>
    <alternativeName>
        <fullName evidence="7">Basal body L-ring protein</fullName>
    </alternativeName>
</protein>
<keyword evidence="7" id="KW-0449">Lipoprotein</keyword>
<evidence type="ECO:0000256" key="4">
    <source>
        <dbReference type="ARBA" id="ARBA00023136"/>
    </source>
</evidence>
<evidence type="ECO:0000313" key="9">
    <source>
        <dbReference type="EMBL" id="MBK1669546.1"/>
    </source>
</evidence>
<dbReference type="Proteomes" id="UP001296873">
    <property type="component" value="Unassembled WGS sequence"/>
</dbReference>
<evidence type="ECO:0000256" key="3">
    <source>
        <dbReference type="ARBA" id="ARBA00022729"/>
    </source>
</evidence>
<comment type="caution">
    <text evidence="9">The sequence shown here is derived from an EMBL/GenBank/DDBJ whole genome shotgun (WGS) entry which is preliminary data.</text>
</comment>
<dbReference type="HAMAP" id="MF_00415">
    <property type="entry name" value="FlgH"/>
    <property type="match status" value="1"/>
</dbReference>
<evidence type="ECO:0000256" key="7">
    <source>
        <dbReference type="HAMAP-Rule" id="MF_00415"/>
    </source>
</evidence>
<dbReference type="PROSITE" id="PS51257">
    <property type="entry name" value="PROKAR_LIPOPROTEIN"/>
    <property type="match status" value="1"/>
</dbReference>
<keyword evidence="9" id="KW-0966">Cell projection</keyword>
<proteinExistence type="inferred from homology"/>
<keyword evidence="9" id="KW-0282">Flagellum</keyword>
<evidence type="ECO:0000256" key="1">
    <source>
        <dbReference type="ARBA" id="ARBA00002591"/>
    </source>
</evidence>
<keyword evidence="4 7" id="KW-0472">Membrane</keyword>
<dbReference type="RefSeq" id="WP_200341881.1">
    <property type="nucleotide sequence ID" value="NZ_NRRL01000052.1"/>
</dbReference>
<dbReference type="NCBIfam" id="NF001305">
    <property type="entry name" value="PRK00249.1-5"/>
    <property type="match status" value="1"/>
</dbReference>
<keyword evidence="5 7" id="KW-0975">Bacterial flagellum</keyword>